<dbReference type="PROSITE" id="PS50157">
    <property type="entry name" value="ZINC_FINGER_C2H2_2"/>
    <property type="match status" value="3"/>
</dbReference>
<dbReference type="InterPro" id="IPR013087">
    <property type="entry name" value="Znf_C2H2_type"/>
</dbReference>
<dbReference type="GeneID" id="100017154"/>
<dbReference type="Pfam" id="PF00096">
    <property type="entry name" value="zf-C2H2"/>
    <property type="match status" value="3"/>
</dbReference>
<keyword evidence="11" id="KW-1185">Reference proteome</keyword>
<dbReference type="SUPFAM" id="SSF57667">
    <property type="entry name" value="beta-beta-alpha zinc fingers"/>
    <property type="match status" value="2"/>
</dbReference>
<sequence length="390" mass="41528">MAQAPGASLASWEDSQGTDKARGGRRPSPTQVSPEPMLAGKKSHPEGSSVGDELDTSSSTPYSVNINVFLPESTHLCSGFYGAPKTLAVFPQIKSEPSTSFVQACPAIVPSPATLPDFTSVFSAPQTMAVNNVSIKPKLSGEMPGAAGVQPTLSCQMPVAGAGVGVSVSMAMPLASSATAFSGLNGITIAADSSLVGMLQQPSKQKKEDKALPNSLQMQEAVSSTEQFCPAPRITGSPSLSSAHLSPNQPPLCGETAFGLKFIRAPQIATFSAGLATLSQGHLIVQATKLSPNPGNNPEPDKKRVHRCDYPGCVKVYTKSSHLKAHQRTHTGEKPYKCSWEGCNWCFARSDELTRHYRKHTGVKPFRCTICDRCFSRSDHLSLHIKRHQN</sequence>
<evidence type="ECO:0000259" key="9">
    <source>
        <dbReference type="PROSITE" id="PS50157"/>
    </source>
</evidence>
<comment type="subcellular location">
    <subcellularLocation>
        <location evidence="1">Nucleus</location>
    </subcellularLocation>
</comment>
<evidence type="ECO:0000256" key="4">
    <source>
        <dbReference type="ARBA" id="ARBA00022771"/>
    </source>
</evidence>
<dbReference type="FunFam" id="3.30.160.60:FF:000018">
    <property type="entry name" value="Krueppel-like factor 15"/>
    <property type="match status" value="1"/>
</dbReference>
<keyword evidence="3" id="KW-0677">Repeat</keyword>
<dbReference type="GO" id="GO:0000981">
    <property type="term" value="F:DNA-binding transcription factor activity, RNA polymerase II-specific"/>
    <property type="evidence" value="ECO:0000318"/>
    <property type="project" value="GO_Central"/>
</dbReference>
<evidence type="ECO:0000256" key="3">
    <source>
        <dbReference type="ARBA" id="ARBA00022737"/>
    </source>
</evidence>
<dbReference type="Gene3D" id="3.30.160.60">
    <property type="entry name" value="Classic Zinc Finger"/>
    <property type="match status" value="3"/>
</dbReference>
<dbReference type="Proteomes" id="UP000002280">
    <property type="component" value="Chromosome X"/>
</dbReference>
<feature type="domain" description="C2H2-type" evidence="9">
    <location>
        <begin position="306"/>
        <end position="335"/>
    </location>
</feature>
<evidence type="ECO:0000256" key="1">
    <source>
        <dbReference type="ARBA" id="ARBA00004123"/>
    </source>
</evidence>
<feature type="domain" description="C2H2-type" evidence="9">
    <location>
        <begin position="336"/>
        <end position="365"/>
    </location>
</feature>
<accession>A0A5F8G2L4</accession>
<dbReference type="GO" id="GO:0006357">
    <property type="term" value="P:regulation of transcription by RNA polymerase II"/>
    <property type="evidence" value="ECO:0000318"/>
    <property type="project" value="GO_Central"/>
</dbReference>
<gene>
    <name evidence="10" type="primary">LOC100017154</name>
</gene>
<reference evidence="10 11" key="1">
    <citation type="journal article" date="2007" name="Nature">
        <title>Genome of the marsupial Monodelphis domestica reveals innovation in non-coding sequences.</title>
        <authorList>
            <person name="Mikkelsen T.S."/>
            <person name="Wakefield M.J."/>
            <person name="Aken B."/>
            <person name="Amemiya C.T."/>
            <person name="Chang J.L."/>
            <person name="Duke S."/>
            <person name="Garber M."/>
            <person name="Gentles A.J."/>
            <person name="Goodstadt L."/>
            <person name="Heger A."/>
            <person name="Jurka J."/>
            <person name="Kamal M."/>
            <person name="Mauceli E."/>
            <person name="Searle S.M."/>
            <person name="Sharpe T."/>
            <person name="Baker M.L."/>
            <person name="Batzer M.A."/>
            <person name="Benos P.V."/>
            <person name="Belov K."/>
            <person name="Clamp M."/>
            <person name="Cook A."/>
            <person name="Cuff J."/>
            <person name="Das R."/>
            <person name="Davidow L."/>
            <person name="Deakin J.E."/>
            <person name="Fazzari M.J."/>
            <person name="Glass J.L."/>
            <person name="Grabherr M."/>
            <person name="Greally J.M."/>
            <person name="Gu W."/>
            <person name="Hore T.A."/>
            <person name="Huttley G.A."/>
            <person name="Kleber M."/>
            <person name="Jirtle R.L."/>
            <person name="Koina E."/>
            <person name="Lee J.T."/>
            <person name="Mahony S."/>
            <person name="Marra M.A."/>
            <person name="Miller R.D."/>
            <person name="Nicholls R.D."/>
            <person name="Oda M."/>
            <person name="Papenfuss A.T."/>
            <person name="Parra Z.E."/>
            <person name="Pollock D.D."/>
            <person name="Ray D.A."/>
            <person name="Schein J.E."/>
            <person name="Speed T.P."/>
            <person name="Thompson K."/>
            <person name="VandeBerg J.L."/>
            <person name="Wade C.M."/>
            <person name="Walker J.A."/>
            <person name="Waters P.D."/>
            <person name="Webber C."/>
            <person name="Weidman J.R."/>
            <person name="Xie X."/>
            <person name="Zody M.C."/>
            <person name="Baldwin J."/>
            <person name="Abdouelleil A."/>
            <person name="Abdulkadir J."/>
            <person name="Abebe A."/>
            <person name="Abera B."/>
            <person name="Abreu J."/>
            <person name="Acer S.C."/>
            <person name="Aftuck L."/>
            <person name="Alexander A."/>
            <person name="An P."/>
            <person name="Anderson E."/>
            <person name="Anderson S."/>
            <person name="Arachi H."/>
            <person name="Azer M."/>
            <person name="Bachantsang P."/>
            <person name="Barry A."/>
            <person name="Bayul T."/>
            <person name="Berlin A."/>
            <person name="Bessette D."/>
            <person name="Bloom T."/>
            <person name="Bloom T."/>
            <person name="Boguslavskiy L."/>
            <person name="Bonnet C."/>
            <person name="Boukhgalter B."/>
            <person name="Bourzgui I."/>
            <person name="Brown A."/>
            <person name="Cahill P."/>
            <person name="Channer S."/>
            <person name="Cheshatsang Y."/>
            <person name="Chuda L."/>
            <person name="Citroen M."/>
            <person name="Collymore A."/>
            <person name="Cooke P."/>
            <person name="Costello M."/>
            <person name="D'Aco K."/>
            <person name="Daza R."/>
            <person name="De Haan G."/>
            <person name="DeGray S."/>
            <person name="DeMaso C."/>
            <person name="Dhargay N."/>
            <person name="Dooley K."/>
            <person name="Dooley E."/>
            <person name="Doricent M."/>
            <person name="Dorje P."/>
            <person name="Dorjee K."/>
            <person name="Dupes A."/>
            <person name="Elong R."/>
            <person name="Falk J."/>
            <person name="Farina A."/>
            <person name="Faro S."/>
            <person name="Ferguson D."/>
            <person name="Fisher S."/>
            <person name="Foley C.D."/>
            <person name="Franke A."/>
            <person name="Friedrich D."/>
            <person name="Gadbois L."/>
            <person name="Gearin G."/>
            <person name="Gearin C.R."/>
            <person name="Giannoukos G."/>
            <person name="Goode T."/>
            <person name="Graham J."/>
            <person name="Grandbois E."/>
            <person name="Grewal S."/>
            <person name="Gyaltsen K."/>
            <person name="Hafez N."/>
            <person name="Hagos B."/>
            <person name="Hall J."/>
            <person name="Henson C."/>
            <person name="Hollinger A."/>
            <person name="Honan T."/>
            <person name="Huard M.D."/>
            <person name="Hughes L."/>
            <person name="Hurhula B."/>
            <person name="Husby M.E."/>
            <person name="Kamat A."/>
            <person name="Kanga B."/>
            <person name="Kashin S."/>
            <person name="Khazanovich D."/>
            <person name="Kisner P."/>
            <person name="Lance K."/>
            <person name="Lara M."/>
            <person name="Lee W."/>
            <person name="Lennon N."/>
            <person name="Letendre F."/>
            <person name="LeVine R."/>
            <person name="Lipovsky A."/>
            <person name="Liu X."/>
            <person name="Liu J."/>
            <person name="Liu S."/>
            <person name="Lokyitsang T."/>
            <person name="Lokyitsang Y."/>
            <person name="Lubonja R."/>
            <person name="Lui A."/>
            <person name="MacDonald P."/>
            <person name="Magnisalis V."/>
            <person name="Maru K."/>
            <person name="Matthews C."/>
            <person name="McCusker W."/>
            <person name="McDonough S."/>
            <person name="Mehta T."/>
            <person name="Meldrim J."/>
            <person name="Meneus L."/>
            <person name="Mihai O."/>
            <person name="Mihalev A."/>
            <person name="Mihova T."/>
            <person name="Mittelman R."/>
            <person name="Mlenga V."/>
            <person name="Montmayeur A."/>
            <person name="Mulrain L."/>
            <person name="Navidi A."/>
            <person name="Naylor J."/>
            <person name="Negash T."/>
            <person name="Nguyen T."/>
            <person name="Nguyen N."/>
            <person name="Nicol R."/>
            <person name="Norbu C."/>
            <person name="Norbu N."/>
            <person name="Novod N."/>
            <person name="O'Neill B."/>
            <person name="Osman S."/>
            <person name="Markiewicz E."/>
            <person name="Oyono O.L."/>
            <person name="Patti C."/>
            <person name="Phunkhang P."/>
            <person name="Pierre F."/>
            <person name="Priest M."/>
            <person name="Raghuraman S."/>
            <person name="Rege F."/>
            <person name="Reyes R."/>
            <person name="Rise C."/>
            <person name="Rogov P."/>
            <person name="Ross K."/>
            <person name="Ryan E."/>
            <person name="Settipalli S."/>
            <person name="Shea T."/>
            <person name="Sherpa N."/>
            <person name="Shi L."/>
            <person name="Shih D."/>
            <person name="Sparrow T."/>
            <person name="Spaulding J."/>
            <person name="Stalker J."/>
            <person name="Stange-Thomann N."/>
            <person name="Stavropoulos S."/>
            <person name="Stone C."/>
            <person name="Strader C."/>
            <person name="Tesfaye S."/>
            <person name="Thomson T."/>
            <person name="Thoulutsang Y."/>
            <person name="Thoulutsang D."/>
            <person name="Topham K."/>
            <person name="Topping I."/>
            <person name="Tsamla T."/>
            <person name="Vassiliev H."/>
            <person name="Vo A."/>
            <person name="Wangchuk T."/>
            <person name="Wangdi T."/>
            <person name="Weiand M."/>
            <person name="Wilkinson J."/>
            <person name="Wilson A."/>
            <person name="Yadav S."/>
            <person name="Young G."/>
            <person name="Yu Q."/>
            <person name="Zembek L."/>
            <person name="Zhong D."/>
            <person name="Zimmer A."/>
            <person name="Zwirko Z."/>
            <person name="Jaffe D.B."/>
            <person name="Alvarez P."/>
            <person name="Brockman W."/>
            <person name="Butler J."/>
            <person name="Chin C."/>
            <person name="Gnerre S."/>
            <person name="MacCallum I."/>
            <person name="Graves J.A."/>
            <person name="Ponting C.P."/>
            <person name="Breen M."/>
            <person name="Samollow P.B."/>
            <person name="Lander E.S."/>
            <person name="Lindblad-Toh K."/>
        </authorList>
    </citation>
    <scope>NUCLEOTIDE SEQUENCE [LARGE SCALE GENOMIC DNA]</scope>
</reference>
<organism evidence="10 11">
    <name type="scientific">Monodelphis domestica</name>
    <name type="common">Gray short-tailed opossum</name>
    <dbReference type="NCBI Taxonomy" id="13616"/>
    <lineage>
        <taxon>Eukaryota</taxon>
        <taxon>Metazoa</taxon>
        <taxon>Chordata</taxon>
        <taxon>Craniata</taxon>
        <taxon>Vertebrata</taxon>
        <taxon>Euteleostomi</taxon>
        <taxon>Mammalia</taxon>
        <taxon>Metatheria</taxon>
        <taxon>Didelphimorphia</taxon>
        <taxon>Didelphidae</taxon>
        <taxon>Monodelphis</taxon>
    </lineage>
</organism>
<evidence type="ECO:0000256" key="6">
    <source>
        <dbReference type="ARBA" id="ARBA00023242"/>
    </source>
</evidence>
<evidence type="ECO:0000256" key="5">
    <source>
        <dbReference type="ARBA" id="ARBA00022833"/>
    </source>
</evidence>
<evidence type="ECO:0000313" key="11">
    <source>
        <dbReference type="Proteomes" id="UP000002280"/>
    </source>
</evidence>
<evidence type="ECO:0000256" key="2">
    <source>
        <dbReference type="ARBA" id="ARBA00022723"/>
    </source>
</evidence>
<keyword evidence="2" id="KW-0479">Metal-binding</keyword>
<dbReference type="SMART" id="SM00355">
    <property type="entry name" value="ZnF_C2H2"/>
    <property type="match status" value="3"/>
</dbReference>
<dbReference type="Ensembl" id="ENSMODT00000066616.1">
    <property type="protein sequence ID" value="ENSMODP00000041702.1"/>
    <property type="gene ID" value="ENSMODG00000010888.4"/>
</dbReference>
<feature type="domain" description="C2H2-type" evidence="9">
    <location>
        <begin position="366"/>
        <end position="390"/>
    </location>
</feature>
<reference evidence="10" key="2">
    <citation type="submission" date="2025-08" db="UniProtKB">
        <authorList>
            <consortium name="Ensembl"/>
        </authorList>
    </citation>
    <scope>IDENTIFICATION</scope>
</reference>
<dbReference type="KEGG" id="mdo:100017154"/>
<dbReference type="RefSeq" id="XP_007507685.1">
    <property type="nucleotide sequence ID" value="XM_007507623.2"/>
</dbReference>
<dbReference type="PANTHER" id="PTHR23235:SF77">
    <property type="entry name" value="KRUEPPEL-LIKE FACTOR 7"/>
    <property type="match status" value="1"/>
</dbReference>
<protein>
    <submittedName>
        <fullName evidence="10">Krueppel-like factor 5</fullName>
    </submittedName>
</protein>
<dbReference type="PANTHER" id="PTHR23235">
    <property type="entry name" value="KRUEPPEL-LIKE TRANSCRIPTION FACTOR"/>
    <property type="match status" value="1"/>
</dbReference>
<dbReference type="OMA" id="CDFPGCA"/>
<dbReference type="GO" id="GO:0005634">
    <property type="term" value="C:nucleus"/>
    <property type="evidence" value="ECO:0007669"/>
    <property type="project" value="UniProtKB-SubCell"/>
</dbReference>
<evidence type="ECO:0000256" key="7">
    <source>
        <dbReference type="PROSITE-ProRule" id="PRU00042"/>
    </source>
</evidence>
<dbReference type="InParanoid" id="A0A5F8G2L4"/>
<dbReference type="InterPro" id="IPR036236">
    <property type="entry name" value="Znf_C2H2_sf"/>
</dbReference>
<dbReference type="PROSITE" id="PS00028">
    <property type="entry name" value="ZINC_FINGER_C2H2_1"/>
    <property type="match status" value="3"/>
</dbReference>
<keyword evidence="5" id="KW-0862">Zinc</keyword>
<dbReference type="AlphaFoldDB" id="A0A5F8G2L4"/>
<dbReference type="GeneTree" id="ENSGT00940000164016"/>
<keyword evidence="4 7" id="KW-0863">Zinc-finger</keyword>
<dbReference type="FunFam" id="3.30.160.60:FF:000624">
    <property type="entry name" value="zinc finger protein 697"/>
    <property type="match status" value="1"/>
</dbReference>
<name>A0A5F8G2L4_MONDO</name>
<feature type="region of interest" description="Disordered" evidence="8">
    <location>
        <begin position="1"/>
        <end position="58"/>
    </location>
</feature>
<dbReference type="STRING" id="13616.ENSMODP00000041702"/>
<dbReference type="GO" id="GO:0000978">
    <property type="term" value="F:RNA polymerase II cis-regulatory region sequence-specific DNA binding"/>
    <property type="evidence" value="ECO:0000318"/>
    <property type="project" value="GO_Central"/>
</dbReference>
<evidence type="ECO:0000256" key="8">
    <source>
        <dbReference type="SAM" id="MobiDB-lite"/>
    </source>
</evidence>
<reference evidence="10" key="3">
    <citation type="submission" date="2025-09" db="UniProtKB">
        <authorList>
            <consortium name="Ensembl"/>
        </authorList>
    </citation>
    <scope>IDENTIFICATION</scope>
</reference>
<evidence type="ECO:0000313" key="10">
    <source>
        <dbReference type="Ensembl" id="ENSMODP00000041702.1"/>
    </source>
</evidence>
<dbReference type="OrthoDB" id="4748970at2759"/>
<keyword evidence="6" id="KW-0539">Nucleus</keyword>
<dbReference type="FunFam" id="3.30.160.60:FF:000021">
    <property type="entry name" value="Basic krueppel-like factor 3"/>
    <property type="match status" value="1"/>
</dbReference>
<dbReference type="GO" id="GO:0008270">
    <property type="term" value="F:zinc ion binding"/>
    <property type="evidence" value="ECO:0007669"/>
    <property type="project" value="UniProtKB-KW"/>
</dbReference>
<dbReference type="Bgee" id="ENSMODG00000010888">
    <property type="expression patterns" value="Expressed in spermatid and 4 other cell types or tissues"/>
</dbReference>
<proteinExistence type="predicted"/>